<name>A0A2Z6RYJ9_9GLOM</name>
<gene>
    <name evidence="3" type="ORF">RCL2_002367500</name>
    <name evidence="2" type="ORF">RclHR1_06570007</name>
</gene>
<dbReference type="Proteomes" id="UP000247702">
    <property type="component" value="Unassembled WGS sequence"/>
</dbReference>
<reference evidence="3" key="2">
    <citation type="submission" date="2019-10" db="EMBL/GenBank/DDBJ databases">
        <title>Conservation and host-specific expression of non-tandemly repeated heterogenous ribosome RNA gene in arbuscular mycorrhizal fungi.</title>
        <authorList>
            <person name="Maeda T."/>
            <person name="Kobayashi Y."/>
            <person name="Nakagawa T."/>
            <person name="Ezawa T."/>
            <person name="Yamaguchi K."/>
            <person name="Bino T."/>
            <person name="Nishimoto Y."/>
            <person name="Shigenobu S."/>
            <person name="Kawaguchi M."/>
        </authorList>
    </citation>
    <scope>NUCLEOTIDE SEQUENCE</scope>
    <source>
        <strain evidence="3">HR1</strain>
    </source>
</reference>
<dbReference type="EMBL" id="BLAL01000255">
    <property type="protein sequence ID" value="GES97088.1"/>
    <property type="molecule type" value="Genomic_DNA"/>
</dbReference>
<dbReference type="EMBL" id="BEXD01004045">
    <property type="protein sequence ID" value="GBC06023.1"/>
    <property type="molecule type" value="Genomic_DNA"/>
</dbReference>
<keyword evidence="4" id="KW-1185">Reference proteome</keyword>
<evidence type="ECO:0000313" key="2">
    <source>
        <dbReference type="EMBL" id="GBC06023.1"/>
    </source>
</evidence>
<keyword evidence="1" id="KW-0732">Signal</keyword>
<sequence length="155" mass="17696">MSMRYLSTKTAFLLALATASRPSNLRRVYLSTDKKTYSFGFIQSKVMELHSIHSLSSTKAPVNKIYTGTHNEEYFCPYKAFTAFTERTQSCHDTLEKKRALFLITRKPFSPAATDTLANWIKSVVQKSSVTSSANDIRTFSAFSLQMLERIRPQY</sequence>
<organism evidence="2 4">
    <name type="scientific">Rhizophagus clarus</name>
    <dbReference type="NCBI Taxonomy" id="94130"/>
    <lineage>
        <taxon>Eukaryota</taxon>
        <taxon>Fungi</taxon>
        <taxon>Fungi incertae sedis</taxon>
        <taxon>Mucoromycota</taxon>
        <taxon>Glomeromycotina</taxon>
        <taxon>Glomeromycetes</taxon>
        <taxon>Glomerales</taxon>
        <taxon>Glomeraceae</taxon>
        <taxon>Rhizophagus</taxon>
    </lineage>
</organism>
<reference evidence="2 4" key="1">
    <citation type="submission" date="2017-11" db="EMBL/GenBank/DDBJ databases">
        <title>The genome of Rhizophagus clarus HR1 reveals common genetic basis of auxotrophy among arbuscular mycorrhizal fungi.</title>
        <authorList>
            <person name="Kobayashi Y."/>
        </authorList>
    </citation>
    <scope>NUCLEOTIDE SEQUENCE [LARGE SCALE GENOMIC DNA]</scope>
    <source>
        <strain evidence="2 4">HR1</strain>
    </source>
</reference>
<proteinExistence type="predicted"/>
<accession>A0A2Z6RYJ9</accession>
<dbReference type="AlphaFoldDB" id="A0A2Z6RYJ9"/>
<dbReference type="OrthoDB" id="2441478at2759"/>
<protein>
    <submittedName>
        <fullName evidence="3">Uncharacterized protein LOC107044738</fullName>
    </submittedName>
</protein>
<feature type="signal peptide" evidence="1">
    <location>
        <begin position="1"/>
        <end position="19"/>
    </location>
</feature>
<evidence type="ECO:0000313" key="4">
    <source>
        <dbReference type="Proteomes" id="UP000247702"/>
    </source>
</evidence>
<comment type="caution">
    <text evidence="2">The sequence shown here is derived from an EMBL/GenBank/DDBJ whole genome shotgun (WGS) entry which is preliminary data.</text>
</comment>
<evidence type="ECO:0000313" key="3">
    <source>
        <dbReference type="EMBL" id="GES97088.1"/>
    </source>
</evidence>
<dbReference type="Proteomes" id="UP000615446">
    <property type="component" value="Unassembled WGS sequence"/>
</dbReference>
<evidence type="ECO:0000256" key="1">
    <source>
        <dbReference type="SAM" id="SignalP"/>
    </source>
</evidence>
<feature type="chain" id="PRO_5036060173" evidence="1">
    <location>
        <begin position="20"/>
        <end position="155"/>
    </location>
</feature>